<evidence type="ECO:0000313" key="8">
    <source>
        <dbReference type="EMBL" id="KAJ7329635.1"/>
    </source>
</evidence>
<dbReference type="AlphaFoldDB" id="A0A9Q0XV96"/>
<organism evidence="8 9">
    <name type="scientific">Phrynocephalus forsythii</name>
    <dbReference type="NCBI Taxonomy" id="171643"/>
    <lineage>
        <taxon>Eukaryota</taxon>
        <taxon>Metazoa</taxon>
        <taxon>Chordata</taxon>
        <taxon>Craniata</taxon>
        <taxon>Vertebrata</taxon>
        <taxon>Euteleostomi</taxon>
        <taxon>Lepidosauria</taxon>
        <taxon>Squamata</taxon>
        <taxon>Bifurcata</taxon>
        <taxon>Unidentata</taxon>
        <taxon>Episquamata</taxon>
        <taxon>Toxicofera</taxon>
        <taxon>Iguania</taxon>
        <taxon>Acrodonta</taxon>
        <taxon>Agamidae</taxon>
        <taxon>Agaminae</taxon>
        <taxon>Phrynocephalus</taxon>
    </lineage>
</organism>
<keyword evidence="3" id="KW-0436">Ligase</keyword>
<dbReference type="PANTHER" id="PTHR45870">
    <property type="entry name" value="TUBULIN MONOGLYCYLASE TTLL3"/>
    <property type="match status" value="1"/>
</dbReference>
<dbReference type="PROSITE" id="PS51221">
    <property type="entry name" value="TTL"/>
    <property type="match status" value="1"/>
</dbReference>
<keyword evidence="5" id="KW-0067">ATP-binding</keyword>
<dbReference type="InterPro" id="IPR004344">
    <property type="entry name" value="TTL/TTLL_fam"/>
</dbReference>
<dbReference type="GO" id="GO:0005930">
    <property type="term" value="C:axoneme"/>
    <property type="evidence" value="ECO:0007669"/>
    <property type="project" value="TreeGrafter"/>
</dbReference>
<evidence type="ECO:0000256" key="7">
    <source>
        <dbReference type="SAM" id="MobiDB-lite"/>
    </source>
</evidence>
<dbReference type="InterPro" id="IPR051437">
    <property type="entry name" value="TTLL_monoglycylase"/>
</dbReference>
<dbReference type="PANTHER" id="PTHR45870:SF3">
    <property type="entry name" value="PROTEIN MONOGLYCYLASE TTLL8"/>
    <property type="match status" value="1"/>
</dbReference>
<accession>A0A9Q0XV96</accession>
<evidence type="ECO:0000256" key="4">
    <source>
        <dbReference type="ARBA" id="ARBA00022741"/>
    </source>
</evidence>
<keyword evidence="9" id="KW-1185">Reference proteome</keyword>
<name>A0A9Q0XV96_9SAUR</name>
<dbReference type="GO" id="GO:0005524">
    <property type="term" value="F:ATP binding"/>
    <property type="evidence" value="ECO:0007669"/>
    <property type="project" value="UniProtKB-KW"/>
</dbReference>
<keyword evidence="2" id="KW-0963">Cytoplasm</keyword>
<evidence type="ECO:0000256" key="2">
    <source>
        <dbReference type="ARBA" id="ARBA00022490"/>
    </source>
</evidence>
<evidence type="ECO:0000256" key="6">
    <source>
        <dbReference type="ARBA" id="ARBA00048944"/>
    </source>
</evidence>
<dbReference type="Pfam" id="PF03133">
    <property type="entry name" value="TTL"/>
    <property type="match status" value="1"/>
</dbReference>
<protein>
    <submittedName>
        <fullName evidence="8">Uncharacterized protein</fullName>
    </submittedName>
</protein>
<dbReference type="GO" id="GO:0060271">
    <property type="term" value="P:cilium assembly"/>
    <property type="evidence" value="ECO:0007669"/>
    <property type="project" value="TreeGrafter"/>
</dbReference>
<evidence type="ECO:0000256" key="1">
    <source>
        <dbReference type="ARBA" id="ARBA00004611"/>
    </source>
</evidence>
<gene>
    <name evidence="8" type="ORF">JRQ81_015809</name>
</gene>
<dbReference type="GO" id="GO:0003341">
    <property type="term" value="P:cilium movement"/>
    <property type="evidence" value="ECO:0007669"/>
    <property type="project" value="TreeGrafter"/>
</dbReference>
<comment type="caution">
    <text evidence="8">The sequence shown here is derived from an EMBL/GenBank/DDBJ whole genome shotgun (WGS) entry which is preliminary data.</text>
</comment>
<sequence length="356" mass="40174">MTYSQGAVPEGLKSSIHLCNNSIQKNYKNAPDRNSQLPHHNMWTSTKFQDYLQKRGLGHVWRNVIYPSMKKFLIYTMKMAQDQVEPQKSSFELYGEDFIIGNDFKPWLIEINSSPTMYPSMMVTSDLCAQVQEDTIKVVIDRKLDRNCDTGTFELLWRKPLLDLPPFNPADLLMEGINVMRLKKQLVPLSNFNFLEPLGNVVQPATSEENKGDALAPVNNKQSLKVRHGNNLPCTLPKTLKKLQEKGLKLKSAHKKPIKSFDFPRIIDGHGVTAIAERKKMKPVKEPSHQTGAPAGATFPKSNGLDWALLQPSKETDFLISVLLWLNLTPLNTIASSLTIHLLSRKTPESTKTALD</sequence>
<proteinExistence type="predicted"/>
<dbReference type="Gene3D" id="3.30.470.20">
    <property type="entry name" value="ATP-grasp fold, B domain"/>
    <property type="match status" value="1"/>
</dbReference>
<keyword evidence="4" id="KW-0547">Nucleotide-binding</keyword>
<evidence type="ECO:0000256" key="5">
    <source>
        <dbReference type="ARBA" id="ARBA00022840"/>
    </source>
</evidence>
<dbReference type="SUPFAM" id="SSF56059">
    <property type="entry name" value="Glutathione synthetase ATP-binding domain-like"/>
    <property type="match status" value="1"/>
</dbReference>
<evidence type="ECO:0000313" key="9">
    <source>
        <dbReference type="Proteomes" id="UP001142489"/>
    </source>
</evidence>
<comment type="catalytic activity">
    <reaction evidence="6">
        <text>L-glutamyl-[protein] + glycine + ATP = glycyl-L-glutamyl-[protein] + ADP + phosphate + H(+)</text>
        <dbReference type="Rhea" id="RHEA:67180"/>
        <dbReference type="Rhea" id="RHEA-COMP:10208"/>
        <dbReference type="Rhea" id="RHEA-COMP:17207"/>
        <dbReference type="ChEBI" id="CHEBI:15378"/>
        <dbReference type="ChEBI" id="CHEBI:29973"/>
        <dbReference type="ChEBI" id="CHEBI:30616"/>
        <dbReference type="ChEBI" id="CHEBI:43474"/>
        <dbReference type="ChEBI" id="CHEBI:57305"/>
        <dbReference type="ChEBI" id="CHEBI:167890"/>
        <dbReference type="ChEBI" id="CHEBI:456216"/>
    </reaction>
    <physiologicalReaction direction="left-to-right" evidence="6">
        <dbReference type="Rhea" id="RHEA:67181"/>
    </physiologicalReaction>
</comment>
<dbReference type="Proteomes" id="UP001142489">
    <property type="component" value="Unassembled WGS sequence"/>
</dbReference>
<dbReference type="GO" id="GO:0015630">
    <property type="term" value="C:microtubule cytoskeleton"/>
    <property type="evidence" value="ECO:0007669"/>
    <property type="project" value="TreeGrafter"/>
</dbReference>
<dbReference type="GO" id="GO:0070736">
    <property type="term" value="F:protein-glycine ligase activity, initiating"/>
    <property type="evidence" value="ECO:0007669"/>
    <property type="project" value="TreeGrafter"/>
</dbReference>
<reference evidence="8" key="1">
    <citation type="journal article" date="2023" name="DNA Res.">
        <title>Chromosome-level genome assembly of Phrynocephalus forsythii using third-generation DNA sequencing and Hi-C analysis.</title>
        <authorList>
            <person name="Qi Y."/>
            <person name="Zhao W."/>
            <person name="Zhao Y."/>
            <person name="Niu C."/>
            <person name="Cao S."/>
            <person name="Zhang Y."/>
        </authorList>
    </citation>
    <scope>NUCLEOTIDE SEQUENCE</scope>
    <source>
        <tissue evidence="8">Muscle</tissue>
    </source>
</reference>
<dbReference type="OrthoDB" id="202825at2759"/>
<comment type="subcellular location">
    <subcellularLocation>
        <location evidence="1">Cytoplasm</location>
        <location evidence="1">Cytoskeleton</location>
        <location evidence="1">Flagellum axoneme</location>
    </subcellularLocation>
</comment>
<evidence type="ECO:0000256" key="3">
    <source>
        <dbReference type="ARBA" id="ARBA00022598"/>
    </source>
</evidence>
<dbReference type="EMBL" id="JAPFRF010000006">
    <property type="protein sequence ID" value="KAJ7329635.1"/>
    <property type="molecule type" value="Genomic_DNA"/>
</dbReference>
<feature type="region of interest" description="Disordered" evidence="7">
    <location>
        <begin position="279"/>
        <end position="298"/>
    </location>
</feature>